<evidence type="ECO:0000256" key="1">
    <source>
        <dbReference type="SAM" id="SignalP"/>
    </source>
</evidence>
<dbReference type="EMBL" id="JAYKLX010000009">
    <property type="protein sequence ID" value="MEB3347403.1"/>
    <property type="molecule type" value="Genomic_DNA"/>
</dbReference>
<keyword evidence="1" id="KW-0732">Signal</keyword>
<organism evidence="2 3">
    <name type="scientific">Aquimarina gracilis</name>
    <dbReference type="NCBI Taxonomy" id="874422"/>
    <lineage>
        <taxon>Bacteria</taxon>
        <taxon>Pseudomonadati</taxon>
        <taxon>Bacteroidota</taxon>
        <taxon>Flavobacteriia</taxon>
        <taxon>Flavobacteriales</taxon>
        <taxon>Flavobacteriaceae</taxon>
        <taxon>Aquimarina</taxon>
    </lineage>
</organism>
<accession>A0ABU5ZZZ5</accession>
<name>A0ABU5ZZZ5_9FLAO</name>
<feature type="chain" id="PRO_5045254393" description="CpeT/CpcT family protein DUF1001" evidence="1">
    <location>
        <begin position="24"/>
        <end position="210"/>
    </location>
</feature>
<keyword evidence="3" id="KW-1185">Reference proteome</keyword>
<dbReference type="RefSeq" id="WP_324181429.1">
    <property type="nucleotide sequence ID" value="NZ_BAABAW010000014.1"/>
</dbReference>
<gene>
    <name evidence="2" type="ORF">U6A24_18150</name>
</gene>
<sequence>MKRSYLYILLLFWVSSSCQNSIAIDNIQDIPKATVQDQRYADVFKILDGYWKGKFLIFEDKNPVLKDQLDLKDISFSTFQKRGLKQINSIQVEQIYTSETPYFQKVTITDFYPDSGKKVISEGVNKIQEGQMWCVVKKPDETVIHAGSTKGKSTIVWQRNEKDPQKIEYFKETVSQQFYEIIGWGYYQGDDPKLSPKLWFYAKYKRQNLD</sequence>
<protein>
    <recommendedName>
        <fullName evidence="4">CpeT/CpcT family protein DUF1001</fullName>
    </recommendedName>
</protein>
<evidence type="ECO:0000313" key="2">
    <source>
        <dbReference type="EMBL" id="MEB3347403.1"/>
    </source>
</evidence>
<reference evidence="2 3" key="1">
    <citation type="journal article" date="2013" name="Int. J. Syst. Evol. Microbiol.">
        <title>Aquimarina gracilis sp. nov., isolated from the gut microflora of a mussel, Mytilus coruscus, and emended description of Aquimarina spongiae.</title>
        <authorList>
            <person name="Park S.C."/>
            <person name="Choe H.N."/>
            <person name="Baik K.S."/>
            <person name="Seong C.N."/>
        </authorList>
    </citation>
    <scope>NUCLEOTIDE SEQUENCE [LARGE SCALE GENOMIC DNA]</scope>
    <source>
        <strain evidence="2 3">PSC32</strain>
    </source>
</reference>
<evidence type="ECO:0000313" key="3">
    <source>
        <dbReference type="Proteomes" id="UP001327027"/>
    </source>
</evidence>
<comment type="caution">
    <text evidence="2">The sequence shown here is derived from an EMBL/GenBank/DDBJ whole genome shotgun (WGS) entry which is preliminary data.</text>
</comment>
<evidence type="ECO:0008006" key="4">
    <source>
        <dbReference type="Google" id="ProtNLM"/>
    </source>
</evidence>
<dbReference type="PROSITE" id="PS51257">
    <property type="entry name" value="PROKAR_LIPOPROTEIN"/>
    <property type="match status" value="1"/>
</dbReference>
<proteinExistence type="predicted"/>
<dbReference type="Proteomes" id="UP001327027">
    <property type="component" value="Unassembled WGS sequence"/>
</dbReference>
<feature type="signal peptide" evidence="1">
    <location>
        <begin position="1"/>
        <end position="23"/>
    </location>
</feature>